<keyword evidence="6" id="KW-0418">Kinase</keyword>
<feature type="domain" description="Protein kinase" evidence="13">
    <location>
        <begin position="139"/>
        <end position="390"/>
    </location>
</feature>
<keyword evidence="7 10" id="KW-0067">ATP-binding</keyword>
<evidence type="ECO:0000313" key="14">
    <source>
        <dbReference type="EMBL" id="GAA5806938.1"/>
    </source>
</evidence>
<dbReference type="InterPro" id="IPR008271">
    <property type="entry name" value="Ser/Thr_kinase_AS"/>
</dbReference>
<dbReference type="EMBL" id="BAABUK010000002">
    <property type="protein sequence ID" value="GAA5806938.1"/>
    <property type="molecule type" value="Genomic_DNA"/>
</dbReference>
<evidence type="ECO:0000256" key="2">
    <source>
        <dbReference type="ARBA" id="ARBA00012513"/>
    </source>
</evidence>
<dbReference type="PROSITE" id="PS00108">
    <property type="entry name" value="PROTEIN_KINASE_ST"/>
    <property type="match status" value="1"/>
</dbReference>
<dbReference type="SMART" id="SM00220">
    <property type="entry name" value="S_TKc"/>
    <property type="match status" value="1"/>
</dbReference>
<evidence type="ECO:0000256" key="12">
    <source>
        <dbReference type="SAM" id="MobiDB-lite"/>
    </source>
</evidence>
<dbReference type="InterPro" id="IPR000719">
    <property type="entry name" value="Prot_kinase_dom"/>
</dbReference>
<feature type="region of interest" description="Disordered" evidence="12">
    <location>
        <begin position="1"/>
        <end position="21"/>
    </location>
</feature>
<evidence type="ECO:0000256" key="9">
    <source>
        <dbReference type="ARBA" id="ARBA00048679"/>
    </source>
</evidence>
<evidence type="ECO:0000256" key="11">
    <source>
        <dbReference type="RuleBase" id="RU000304"/>
    </source>
</evidence>
<dbReference type="Gene3D" id="3.30.200.20">
    <property type="entry name" value="Phosphorylase Kinase, domain 1"/>
    <property type="match status" value="1"/>
</dbReference>
<dbReference type="PANTHER" id="PTHR48012">
    <property type="entry name" value="STERILE20-LIKE KINASE, ISOFORM B-RELATED"/>
    <property type="match status" value="1"/>
</dbReference>
<evidence type="ECO:0000256" key="3">
    <source>
        <dbReference type="ARBA" id="ARBA00022527"/>
    </source>
</evidence>
<keyword evidence="4" id="KW-0808">Transferase</keyword>
<evidence type="ECO:0000256" key="6">
    <source>
        <dbReference type="ARBA" id="ARBA00022777"/>
    </source>
</evidence>
<keyword evidence="5 10" id="KW-0547">Nucleotide-binding</keyword>
<evidence type="ECO:0000256" key="7">
    <source>
        <dbReference type="ARBA" id="ARBA00022840"/>
    </source>
</evidence>
<dbReference type="InterPro" id="IPR017441">
    <property type="entry name" value="Protein_kinase_ATP_BS"/>
</dbReference>
<dbReference type="PANTHER" id="PTHR48012:SF10">
    <property type="entry name" value="FI20177P1"/>
    <property type="match status" value="1"/>
</dbReference>
<comment type="catalytic activity">
    <reaction evidence="8">
        <text>L-threonyl-[protein] + ATP = O-phospho-L-threonyl-[protein] + ADP + H(+)</text>
        <dbReference type="Rhea" id="RHEA:46608"/>
        <dbReference type="Rhea" id="RHEA-COMP:11060"/>
        <dbReference type="Rhea" id="RHEA-COMP:11605"/>
        <dbReference type="ChEBI" id="CHEBI:15378"/>
        <dbReference type="ChEBI" id="CHEBI:30013"/>
        <dbReference type="ChEBI" id="CHEBI:30616"/>
        <dbReference type="ChEBI" id="CHEBI:61977"/>
        <dbReference type="ChEBI" id="CHEBI:456216"/>
        <dbReference type="EC" id="2.7.11.1"/>
    </reaction>
</comment>
<comment type="caution">
    <text evidence="14">The sequence shown here is derived from an EMBL/GenBank/DDBJ whole genome shotgun (WGS) entry which is preliminary data.</text>
</comment>
<sequence length="418" mass="47676">MSTSPTLFNTSSSEATRLASPQSKIMDNKPRKIRNHDNNCKKAPWRVPGNFEIPDIIKEAWDRNKEKIHTTLHQKKKSIEPVNNVQTKRWIPVGKSPDIIPLPPLTIKVKRKLHAEFDAKLRKVLPGSKIMELNPKEQFEGLRQVGSGANGAVVRATRKHSNTQVAIKRCYIEDQDTPHHAYILRELRIMGCLSHPNLIQIREAALWDDHLWMCMELMSCSVFNLLYNTTVGLSEGNAIRIARECLEGLVYLHSKNYMHRDIKCENILLSRNGQVKLADFGLATPINKINTNRLGTAKWMAPEVVSESPYKENVDIWSLAITIIEMMDRVPPLYYLENSQDIYADILYGDPPKFHFSIPSRGMTDLISWMLTHNGLTRPGAKAVLKRIYGDIKKGTLDCTKQKELSYLVREVFPDASN</sequence>
<dbReference type="PROSITE" id="PS00107">
    <property type="entry name" value="PROTEIN_KINASE_ATP"/>
    <property type="match status" value="1"/>
</dbReference>
<dbReference type="EC" id="2.7.11.1" evidence="2"/>
<keyword evidence="3 11" id="KW-0723">Serine/threonine-protein kinase</keyword>
<comment type="catalytic activity">
    <reaction evidence="9">
        <text>L-seryl-[protein] + ATP = O-phospho-L-seryl-[protein] + ADP + H(+)</text>
        <dbReference type="Rhea" id="RHEA:17989"/>
        <dbReference type="Rhea" id="RHEA-COMP:9863"/>
        <dbReference type="Rhea" id="RHEA-COMP:11604"/>
        <dbReference type="ChEBI" id="CHEBI:15378"/>
        <dbReference type="ChEBI" id="CHEBI:29999"/>
        <dbReference type="ChEBI" id="CHEBI:30616"/>
        <dbReference type="ChEBI" id="CHEBI:83421"/>
        <dbReference type="ChEBI" id="CHEBI:456216"/>
        <dbReference type="EC" id="2.7.11.1"/>
    </reaction>
</comment>
<evidence type="ECO:0000259" key="13">
    <source>
        <dbReference type="PROSITE" id="PS50011"/>
    </source>
</evidence>
<proteinExistence type="inferred from homology"/>
<keyword evidence="15" id="KW-1185">Reference proteome</keyword>
<evidence type="ECO:0000256" key="4">
    <source>
        <dbReference type="ARBA" id="ARBA00022679"/>
    </source>
</evidence>
<dbReference type="Pfam" id="PF00069">
    <property type="entry name" value="Pkinase"/>
    <property type="match status" value="1"/>
</dbReference>
<dbReference type="Gene3D" id="1.10.510.10">
    <property type="entry name" value="Transferase(Phosphotransferase) domain 1"/>
    <property type="match status" value="1"/>
</dbReference>
<gene>
    <name evidence="14" type="ORF">MFLAVUS_000287</name>
</gene>
<evidence type="ECO:0000256" key="10">
    <source>
        <dbReference type="PROSITE-ProRule" id="PRU10141"/>
    </source>
</evidence>
<feature type="binding site" evidence="10">
    <location>
        <position position="168"/>
    </location>
    <ligand>
        <name>ATP</name>
        <dbReference type="ChEBI" id="CHEBI:30616"/>
    </ligand>
</feature>
<dbReference type="SUPFAM" id="SSF56112">
    <property type="entry name" value="Protein kinase-like (PK-like)"/>
    <property type="match status" value="1"/>
</dbReference>
<comment type="similarity">
    <text evidence="1">Belongs to the protein kinase superfamily. STE Ser/Thr protein kinase family. STE20 subfamily.</text>
</comment>
<organism evidence="14 15">
    <name type="scientific">Mucor flavus</name>
    <dbReference type="NCBI Taxonomy" id="439312"/>
    <lineage>
        <taxon>Eukaryota</taxon>
        <taxon>Fungi</taxon>
        <taxon>Fungi incertae sedis</taxon>
        <taxon>Mucoromycota</taxon>
        <taxon>Mucoromycotina</taxon>
        <taxon>Mucoromycetes</taxon>
        <taxon>Mucorales</taxon>
        <taxon>Mucorineae</taxon>
        <taxon>Mucoraceae</taxon>
        <taxon>Mucor</taxon>
    </lineage>
</organism>
<reference evidence="14 15" key="1">
    <citation type="submission" date="2024-04" db="EMBL/GenBank/DDBJ databases">
        <title>genome sequences of Mucor flavus KT1a and Helicostylum pulchrum KT1b strains isolated from the surface of a dry-aged beef.</title>
        <authorList>
            <person name="Toyotome T."/>
            <person name="Hosono M."/>
            <person name="Torimaru M."/>
            <person name="Fukuda K."/>
            <person name="Mikami N."/>
        </authorList>
    </citation>
    <scope>NUCLEOTIDE SEQUENCE [LARGE SCALE GENOMIC DNA]</scope>
    <source>
        <strain evidence="14 15">KT1a</strain>
    </source>
</reference>
<dbReference type="PROSITE" id="PS50011">
    <property type="entry name" value="PROTEIN_KINASE_DOM"/>
    <property type="match status" value="1"/>
</dbReference>
<protein>
    <recommendedName>
        <fullName evidence="2">non-specific serine/threonine protein kinase</fullName>
        <ecNumber evidence="2">2.7.11.1</ecNumber>
    </recommendedName>
</protein>
<evidence type="ECO:0000256" key="8">
    <source>
        <dbReference type="ARBA" id="ARBA00047899"/>
    </source>
</evidence>
<evidence type="ECO:0000313" key="15">
    <source>
        <dbReference type="Proteomes" id="UP001473302"/>
    </source>
</evidence>
<accession>A0ABP9YJA0</accession>
<name>A0ABP9YJA0_9FUNG</name>
<evidence type="ECO:0000256" key="5">
    <source>
        <dbReference type="ARBA" id="ARBA00022741"/>
    </source>
</evidence>
<dbReference type="InterPro" id="IPR011009">
    <property type="entry name" value="Kinase-like_dom_sf"/>
</dbReference>
<evidence type="ECO:0000256" key="1">
    <source>
        <dbReference type="ARBA" id="ARBA00008874"/>
    </source>
</evidence>
<dbReference type="InterPro" id="IPR050629">
    <property type="entry name" value="STE20/SPS1-PAK"/>
</dbReference>
<dbReference type="Proteomes" id="UP001473302">
    <property type="component" value="Unassembled WGS sequence"/>
</dbReference>